<dbReference type="EMBL" id="JQGC01000016">
    <property type="protein sequence ID" value="KFL30062.1"/>
    <property type="molecule type" value="Genomic_DNA"/>
</dbReference>
<keyword evidence="3" id="KW-1185">Reference proteome</keyword>
<evidence type="ECO:0000313" key="3">
    <source>
        <dbReference type="Proteomes" id="UP000028981"/>
    </source>
</evidence>
<evidence type="ECO:0000313" key="2">
    <source>
        <dbReference type="EMBL" id="KFL30062.1"/>
    </source>
</evidence>
<dbReference type="STRING" id="46914.JP75_17285"/>
<gene>
    <name evidence="2" type="ORF">JP75_17285</name>
</gene>
<evidence type="ECO:0000256" key="1">
    <source>
        <dbReference type="SAM" id="MobiDB-lite"/>
    </source>
</evidence>
<accession>A0A087LZK9</accession>
<dbReference type="AlphaFoldDB" id="A0A087LZK9"/>
<reference evidence="2 3" key="1">
    <citation type="submission" date="2014-08" db="EMBL/GenBank/DDBJ databases">
        <authorList>
            <person name="Hassan Y.I."/>
            <person name="Lepp D."/>
            <person name="Zhou T."/>
        </authorList>
    </citation>
    <scope>NUCLEOTIDE SEQUENCE [LARGE SCALE GENOMIC DNA]</scope>
    <source>
        <strain evidence="2 3">IFO13584</strain>
    </source>
</reference>
<name>A0A087LZK9_9HYPH</name>
<dbReference type="OrthoDB" id="7947287at2"/>
<sequence>MPMSRFRYTLNEAVGDPSAWTFTWAIADDVTLASSCGFCGQEHQRLTYEVARGDVTLWICQRCVGRYPVSGVIDGDRFDLPSVRAYIHGLTARQKQRTCQDAIRKVQTALPDLPLGEIVVYFERNLQLSPQHAAALFAGMAQLDDPIDPRIFEVQTRSIAHQDEFGSLDERARALVWPALTPQQRRRLASLGFAPGGARTRRARTSDRRELPAPRMPALSEPAMLDPLPEPTEKSTA</sequence>
<comment type="caution">
    <text evidence="2">The sequence shown here is derived from an EMBL/GenBank/DDBJ whole genome shotgun (WGS) entry which is preliminary data.</text>
</comment>
<proteinExistence type="predicted"/>
<organism evidence="2 3">
    <name type="scientific">Devosia riboflavina</name>
    <dbReference type="NCBI Taxonomy" id="46914"/>
    <lineage>
        <taxon>Bacteria</taxon>
        <taxon>Pseudomonadati</taxon>
        <taxon>Pseudomonadota</taxon>
        <taxon>Alphaproteobacteria</taxon>
        <taxon>Hyphomicrobiales</taxon>
        <taxon>Devosiaceae</taxon>
        <taxon>Devosia</taxon>
    </lineage>
</organism>
<dbReference type="Proteomes" id="UP000028981">
    <property type="component" value="Unassembled WGS sequence"/>
</dbReference>
<feature type="region of interest" description="Disordered" evidence="1">
    <location>
        <begin position="191"/>
        <end position="237"/>
    </location>
</feature>
<dbReference type="RefSeq" id="WP_035085278.1">
    <property type="nucleotide sequence ID" value="NZ_JQGC01000016.1"/>
</dbReference>
<protein>
    <submittedName>
        <fullName evidence="2">Uncharacterized protein</fullName>
    </submittedName>
</protein>